<dbReference type="EMBL" id="BARV01026752">
    <property type="protein sequence ID" value="GAI44402.1"/>
    <property type="molecule type" value="Genomic_DNA"/>
</dbReference>
<comment type="caution">
    <text evidence="1">The sequence shown here is derived from an EMBL/GenBank/DDBJ whole genome shotgun (WGS) entry which is preliminary data.</text>
</comment>
<organism evidence="1">
    <name type="scientific">marine sediment metagenome</name>
    <dbReference type="NCBI Taxonomy" id="412755"/>
    <lineage>
        <taxon>unclassified sequences</taxon>
        <taxon>metagenomes</taxon>
        <taxon>ecological metagenomes</taxon>
    </lineage>
</organism>
<proteinExistence type="predicted"/>
<dbReference type="AlphaFoldDB" id="X1NK53"/>
<reference evidence="1" key="1">
    <citation type="journal article" date="2014" name="Front. Microbiol.">
        <title>High frequency of phylogenetically diverse reductive dehalogenase-homologous genes in deep subseafloor sedimentary metagenomes.</title>
        <authorList>
            <person name="Kawai M."/>
            <person name="Futagami T."/>
            <person name="Toyoda A."/>
            <person name="Takaki Y."/>
            <person name="Nishi S."/>
            <person name="Hori S."/>
            <person name="Arai W."/>
            <person name="Tsubouchi T."/>
            <person name="Morono Y."/>
            <person name="Uchiyama I."/>
            <person name="Ito T."/>
            <person name="Fujiyama A."/>
            <person name="Inagaki F."/>
            <person name="Takami H."/>
        </authorList>
    </citation>
    <scope>NUCLEOTIDE SEQUENCE</scope>
    <source>
        <strain evidence="1">Expedition CK06-06</strain>
    </source>
</reference>
<evidence type="ECO:0000313" key="2">
    <source>
        <dbReference type="EMBL" id="GAI62113.1"/>
    </source>
</evidence>
<dbReference type="EMBL" id="BARW01004346">
    <property type="protein sequence ID" value="GAI62113.1"/>
    <property type="molecule type" value="Genomic_DNA"/>
</dbReference>
<name>X1NK53_9ZZZZ</name>
<sequence>MPKRPVVSRVMNEKLSEREWKKGLYYLGMKELEEWLPWKARNIRRYIQKGKIKGIKVKGNWLVRMNDLYKFLGKKYEDLE</sequence>
<dbReference type="SUPFAM" id="SSF46955">
    <property type="entry name" value="Putative DNA-binding domain"/>
    <property type="match status" value="1"/>
</dbReference>
<gene>
    <name evidence="1" type="ORF">S06H3_43171</name>
    <name evidence="2" type="ORF">S12H4_10257</name>
</gene>
<evidence type="ECO:0000313" key="1">
    <source>
        <dbReference type="EMBL" id="GAI44402.1"/>
    </source>
</evidence>
<evidence type="ECO:0008006" key="3">
    <source>
        <dbReference type="Google" id="ProtNLM"/>
    </source>
</evidence>
<protein>
    <recommendedName>
        <fullName evidence="3">Helix-turn-helix domain-containing protein</fullName>
    </recommendedName>
</protein>
<accession>X1NK53</accession>
<dbReference type="InterPro" id="IPR009061">
    <property type="entry name" value="DNA-bd_dom_put_sf"/>
</dbReference>